<dbReference type="Proteomes" id="UP001295684">
    <property type="component" value="Unassembled WGS sequence"/>
</dbReference>
<dbReference type="InterPro" id="IPR018289">
    <property type="entry name" value="MULE_transposase_dom"/>
</dbReference>
<protein>
    <recommendedName>
        <fullName evidence="3">MULE transposase domain-containing protein</fullName>
    </recommendedName>
</protein>
<feature type="domain" description="MULE transposase" evidence="3">
    <location>
        <begin position="468"/>
        <end position="561"/>
    </location>
</feature>
<proteinExistence type="predicted"/>
<keyword evidence="5" id="KW-1185">Reference proteome</keyword>
<dbReference type="SUPFAM" id="SSF54277">
    <property type="entry name" value="CAD &amp; PB1 domains"/>
    <property type="match status" value="1"/>
</dbReference>
<feature type="coiled-coil region" evidence="1">
    <location>
        <begin position="55"/>
        <end position="100"/>
    </location>
</feature>
<evidence type="ECO:0000259" key="3">
    <source>
        <dbReference type="Pfam" id="PF10551"/>
    </source>
</evidence>
<evidence type="ECO:0000313" key="4">
    <source>
        <dbReference type="EMBL" id="CAI2383947.1"/>
    </source>
</evidence>
<sequence length="896" mass="105884">MFDDELDLRNGYRQFLQDKKDDKKVLQEKSQNKQIPSEDNVAHKHAFESSICVPKTNAQRKIDSKVNKYQSLIEKSIDSFESLRKEKNQKELMEKNAKSQITPSIHRISEIQEVIEEENEEGFKVRICYEAQRRWLNPIPKTLLDLRDTIISLFHSSKNKPLTDEDFRMYFYDFDGEKCIIDTDLDLQTAYCLAKKAIPNILKLCIDIRRGLNVCDSDSDNRTIRIKTDYNDRRYNEESDDEEDYEKWKLDNFELEFNYIMRDGFPYQRYYPYNKANYASLSCWYACRDNHINGCSGRWETYPLMFNGEFGKMIVPHSIPKEKHTTENINPTIEKYAKALLTGTGVKDEILSKDEVLALAKAMSRNDCTLTSTQLVASIKQCFPNANLPTRRIFQSIVSSEKMREIKYDDNGTQIFRMDGIRTLRKTQFGRGMTFTLVEGKPKYYIYFYSDFQWQVAEEMKDDPNFHLFVDGTFKCCPKVWSQLLNVCVFHKRKKLYIPICHVLMQTQTYEGYVSVFHWLRDTFGFNPKFVTVDFEIATMRVIKEVWPDCRLVPCFFHFVKCLWMNAAKCGLRKKKFVCDTKQLVFSLKALAFRPPAKVYRRFEKIKGIYEQKGNCYKSFLEYFETTWMDGTFKINDWNYYEKINDFEDLAITNNGLESFHQIIKSQLRRITPSFKGFIEVLARAETLKKSDYDEDRINGDPQYNRCWPVTKIMRELYCKESSQEKKMKDLKDGVEEEISQYVPKDLSSLKNSNVGQFNMKTRKVEREVMFLFEEFDENKISLQQDKVIRERAKLRKEIRSTSGDPQNASGEPFEVIEKYLTEDKPKLDKAIVGFKVANSDFIRKKPKQEKTESQLLKDRIEEDMDEELEQILNGDLVFQTYATAFDPNKIKRRKK</sequence>
<dbReference type="AlphaFoldDB" id="A0AAD2D7P4"/>
<evidence type="ECO:0000256" key="2">
    <source>
        <dbReference type="SAM" id="MobiDB-lite"/>
    </source>
</evidence>
<feature type="region of interest" description="Disordered" evidence="2">
    <location>
        <begin position="19"/>
        <end position="42"/>
    </location>
</feature>
<keyword evidence="1" id="KW-0175">Coiled coil</keyword>
<gene>
    <name evidence="4" type="ORF">ECRASSUSDP1_LOCUS25465</name>
</gene>
<organism evidence="4 5">
    <name type="scientific">Euplotes crassus</name>
    <dbReference type="NCBI Taxonomy" id="5936"/>
    <lineage>
        <taxon>Eukaryota</taxon>
        <taxon>Sar</taxon>
        <taxon>Alveolata</taxon>
        <taxon>Ciliophora</taxon>
        <taxon>Intramacronucleata</taxon>
        <taxon>Spirotrichea</taxon>
        <taxon>Hypotrichia</taxon>
        <taxon>Euplotida</taxon>
        <taxon>Euplotidae</taxon>
        <taxon>Moneuplotes</taxon>
    </lineage>
</organism>
<dbReference type="Pfam" id="PF10551">
    <property type="entry name" value="MULE"/>
    <property type="match status" value="1"/>
</dbReference>
<evidence type="ECO:0000313" key="5">
    <source>
        <dbReference type="Proteomes" id="UP001295684"/>
    </source>
</evidence>
<reference evidence="4" key="1">
    <citation type="submission" date="2023-07" db="EMBL/GenBank/DDBJ databases">
        <authorList>
            <consortium name="AG Swart"/>
            <person name="Singh M."/>
            <person name="Singh A."/>
            <person name="Seah K."/>
            <person name="Emmerich C."/>
        </authorList>
    </citation>
    <scope>NUCLEOTIDE SEQUENCE</scope>
    <source>
        <strain evidence="4">DP1</strain>
    </source>
</reference>
<dbReference type="EMBL" id="CAMPGE010026253">
    <property type="protein sequence ID" value="CAI2383947.1"/>
    <property type="molecule type" value="Genomic_DNA"/>
</dbReference>
<evidence type="ECO:0000256" key="1">
    <source>
        <dbReference type="SAM" id="Coils"/>
    </source>
</evidence>
<accession>A0AAD2D7P4</accession>
<name>A0AAD2D7P4_EUPCR</name>
<comment type="caution">
    <text evidence="4">The sequence shown here is derived from an EMBL/GenBank/DDBJ whole genome shotgun (WGS) entry which is preliminary data.</text>
</comment>
<feature type="compositionally biased region" description="Basic and acidic residues" evidence="2">
    <location>
        <begin position="19"/>
        <end position="31"/>
    </location>
</feature>